<evidence type="ECO:0000313" key="2">
    <source>
        <dbReference type="EMBL" id="POM79775.1"/>
    </source>
</evidence>
<feature type="chain" id="PRO_5015112970" evidence="1">
    <location>
        <begin position="23"/>
        <end position="130"/>
    </location>
</feature>
<protein>
    <submittedName>
        <fullName evidence="2">Secreted RxLR effector peptide protein</fullName>
    </submittedName>
</protein>
<organism evidence="2 3">
    <name type="scientific">Phytophthora palmivora</name>
    <dbReference type="NCBI Taxonomy" id="4796"/>
    <lineage>
        <taxon>Eukaryota</taxon>
        <taxon>Sar</taxon>
        <taxon>Stramenopiles</taxon>
        <taxon>Oomycota</taxon>
        <taxon>Peronosporomycetes</taxon>
        <taxon>Peronosporales</taxon>
        <taxon>Peronosporaceae</taxon>
        <taxon>Phytophthora</taxon>
    </lineage>
</organism>
<evidence type="ECO:0000313" key="3">
    <source>
        <dbReference type="Proteomes" id="UP000237271"/>
    </source>
</evidence>
<dbReference type="AlphaFoldDB" id="A0A2P4YPN4"/>
<accession>A0A2P4YPN4</accession>
<feature type="signal peptide" evidence="1">
    <location>
        <begin position="1"/>
        <end position="22"/>
    </location>
</feature>
<proteinExistence type="predicted"/>
<keyword evidence="1" id="KW-0732">Signal</keyword>
<dbReference type="EMBL" id="NCKW01001038">
    <property type="protein sequence ID" value="POM79775.1"/>
    <property type="molecule type" value="Genomic_DNA"/>
</dbReference>
<sequence>MRLDYVLLTTMAFLFATSNCQSADADAGMRHLRSIDKTGTQDEERANLFEYNFFDKLAHKLPQQFEDMRTKPAYLNYIFESWRQGRTNYNEAITYMEKQGVGDEAISHFMAAYDAYLQKHPFNAPPRPEV</sequence>
<gene>
    <name evidence="2" type="ORF">PHPALM_2479</name>
</gene>
<keyword evidence="3" id="KW-1185">Reference proteome</keyword>
<dbReference type="Proteomes" id="UP000237271">
    <property type="component" value="Unassembled WGS sequence"/>
</dbReference>
<comment type="caution">
    <text evidence="2">The sequence shown here is derived from an EMBL/GenBank/DDBJ whole genome shotgun (WGS) entry which is preliminary data.</text>
</comment>
<name>A0A2P4YPN4_9STRA</name>
<reference evidence="2 3" key="1">
    <citation type="journal article" date="2017" name="Genome Biol. Evol.">
        <title>Phytophthora megakarya and P. palmivora, closely related causal agents of cacao black pod rot, underwent increases in genome sizes and gene numbers by different mechanisms.</title>
        <authorList>
            <person name="Ali S.S."/>
            <person name="Shao J."/>
            <person name="Lary D.J."/>
            <person name="Kronmiller B."/>
            <person name="Shen D."/>
            <person name="Strem M.D."/>
            <person name="Amoako-Attah I."/>
            <person name="Akrofi A.Y."/>
            <person name="Begoude B.A."/>
            <person name="Ten Hoopen G.M."/>
            <person name="Coulibaly K."/>
            <person name="Kebe B.I."/>
            <person name="Melnick R.L."/>
            <person name="Guiltinan M.J."/>
            <person name="Tyler B.M."/>
            <person name="Meinhardt L.W."/>
            <person name="Bailey B.A."/>
        </authorList>
    </citation>
    <scope>NUCLEOTIDE SEQUENCE [LARGE SCALE GENOMIC DNA]</scope>
    <source>
        <strain evidence="3">sbr112.9</strain>
    </source>
</reference>
<dbReference type="OrthoDB" id="128458at2759"/>
<evidence type="ECO:0000256" key="1">
    <source>
        <dbReference type="SAM" id="SignalP"/>
    </source>
</evidence>